<accession>A0ABU9AVS9</accession>
<organism evidence="2 3">
    <name type="scientific">Luteolibacter soli</name>
    <dbReference type="NCBI Taxonomy" id="3135280"/>
    <lineage>
        <taxon>Bacteria</taxon>
        <taxon>Pseudomonadati</taxon>
        <taxon>Verrucomicrobiota</taxon>
        <taxon>Verrucomicrobiia</taxon>
        <taxon>Verrucomicrobiales</taxon>
        <taxon>Verrucomicrobiaceae</taxon>
        <taxon>Luteolibacter</taxon>
    </lineage>
</organism>
<sequence>MPPLFRHSARLSIIAGVLSNLAAIAFTAAYLLQVRPGEPYRLEFLHLGLSQISIFALFAGGIPAVIAWIHPATSRLAKIGMLSSILPYFTGLATMIITP</sequence>
<name>A0ABU9AVS9_9BACT</name>
<keyword evidence="1" id="KW-0472">Membrane</keyword>
<comment type="caution">
    <text evidence="2">The sequence shown here is derived from an EMBL/GenBank/DDBJ whole genome shotgun (WGS) entry which is preliminary data.</text>
</comment>
<feature type="transmembrane region" description="Helical" evidence="1">
    <location>
        <begin position="44"/>
        <end position="69"/>
    </location>
</feature>
<dbReference type="EMBL" id="JBBUKT010000005">
    <property type="protein sequence ID" value="MEK7951633.1"/>
    <property type="molecule type" value="Genomic_DNA"/>
</dbReference>
<gene>
    <name evidence="2" type="ORF">WKV53_14040</name>
</gene>
<protein>
    <submittedName>
        <fullName evidence="2">Uncharacterized protein</fullName>
    </submittedName>
</protein>
<keyword evidence="3" id="KW-1185">Reference proteome</keyword>
<evidence type="ECO:0000313" key="3">
    <source>
        <dbReference type="Proteomes" id="UP001371305"/>
    </source>
</evidence>
<evidence type="ECO:0000256" key="1">
    <source>
        <dbReference type="SAM" id="Phobius"/>
    </source>
</evidence>
<dbReference type="Proteomes" id="UP001371305">
    <property type="component" value="Unassembled WGS sequence"/>
</dbReference>
<feature type="transmembrane region" description="Helical" evidence="1">
    <location>
        <begin position="76"/>
        <end position="97"/>
    </location>
</feature>
<evidence type="ECO:0000313" key="2">
    <source>
        <dbReference type="EMBL" id="MEK7951633.1"/>
    </source>
</evidence>
<dbReference type="RefSeq" id="WP_341405278.1">
    <property type="nucleotide sequence ID" value="NZ_JBBUKT010000005.1"/>
</dbReference>
<keyword evidence="1" id="KW-1133">Transmembrane helix</keyword>
<reference evidence="2 3" key="1">
    <citation type="submission" date="2024-04" db="EMBL/GenBank/DDBJ databases">
        <title>Luteolibacter sp. isolated from soil.</title>
        <authorList>
            <person name="An J."/>
        </authorList>
    </citation>
    <scope>NUCLEOTIDE SEQUENCE [LARGE SCALE GENOMIC DNA]</scope>
    <source>
        <strain evidence="2 3">Y139</strain>
    </source>
</reference>
<proteinExistence type="predicted"/>
<feature type="transmembrane region" description="Helical" evidence="1">
    <location>
        <begin position="12"/>
        <end position="32"/>
    </location>
</feature>
<keyword evidence="1" id="KW-0812">Transmembrane</keyword>